<evidence type="ECO:0000256" key="14">
    <source>
        <dbReference type="ARBA" id="ARBA00049338"/>
    </source>
</evidence>
<dbReference type="PRINTS" id="PR00119">
    <property type="entry name" value="CATATPASE"/>
</dbReference>
<evidence type="ECO:0000256" key="6">
    <source>
        <dbReference type="ARBA" id="ARBA00022692"/>
    </source>
</evidence>
<keyword evidence="9 15" id="KW-0067">ATP-binding</keyword>
<keyword evidence="11 15" id="KW-1133">Transmembrane helix</keyword>
<dbReference type="InterPro" id="IPR018303">
    <property type="entry name" value="ATPase_P-typ_P_site"/>
</dbReference>
<dbReference type="NCBIfam" id="TIGR01512">
    <property type="entry name" value="ATPase-IB2_Cd"/>
    <property type="match status" value="1"/>
</dbReference>
<keyword evidence="7 15" id="KW-0479">Metal-binding</keyword>
<dbReference type="SUPFAM" id="SSF81653">
    <property type="entry name" value="Calcium ATPase, transduction domain A"/>
    <property type="match status" value="1"/>
</dbReference>
<evidence type="ECO:0000256" key="3">
    <source>
        <dbReference type="ARBA" id="ARBA00022475"/>
    </source>
</evidence>
<dbReference type="SFLD" id="SFLDS00003">
    <property type="entry name" value="Haloacid_Dehalogenase"/>
    <property type="match status" value="1"/>
</dbReference>
<dbReference type="PROSITE" id="PS01047">
    <property type="entry name" value="HMA_1"/>
    <property type="match status" value="1"/>
</dbReference>
<keyword evidence="18" id="KW-1185">Reference proteome</keyword>
<organism evidence="17 18">
    <name type="scientific">Terrisporobacter glycolicus ATCC 14880 = DSM 1288</name>
    <dbReference type="NCBI Taxonomy" id="1121315"/>
    <lineage>
        <taxon>Bacteria</taxon>
        <taxon>Bacillati</taxon>
        <taxon>Bacillota</taxon>
        <taxon>Clostridia</taxon>
        <taxon>Peptostreptococcales</taxon>
        <taxon>Peptostreptococcaceae</taxon>
        <taxon>Terrisporobacter</taxon>
    </lineage>
</organism>
<dbReference type="InterPro" id="IPR001757">
    <property type="entry name" value="P_typ_ATPase"/>
</dbReference>
<dbReference type="Gene3D" id="3.40.50.1000">
    <property type="entry name" value="HAD superfamily/HAD-like"/>
    <property type="match status" value="1"/>
</dbReference>
<evidence type="ECO:0000256" key="9">
    <source>
        <dbReference type="ARBA" id="ARBA00022840"/>
    </source>
</evidence>
<keyword evidence="6 15" id="KW-0812">Transmembrane</keyword>
<reference evidence="17 18" key="1">
    <citation type="journal article" date="2023" name="PLoS ONE">
        <title>Genome-based metabolic and phylogenomic analysis of three Terrisporobacter species.</title>
        <authorList>
            <person name="Boer T."/>
            <person name="Bengelsdorf F.R."/>
            <person name="Bomeke M."/>
            <person name="Daniel R."/>
            <person name="Poehlein A."/>
        </authorList>
    </citation>
    <scope>NUCLEOTIDE SEQUENCE [LARGE SCALE GENOMIC DNA]</scope>
    <source>
        <strain evidence="17 18">DSM 1288</strain>
    </source>
</reference>
<dbReference type="InterPro" id="IPR006121">
    <property type="entry name" value="HMA_dom"/>
</dbReference>
<feature type="domain" description="HMA" evidence="16">
    <location>
        <begin position="4"/>
        <end position="73"/>
    </location>
</feature>
<dbReference type="Pfam" id="PF00702">
    <property type="entry name" value="Hydrolase"/>
    <property type="match status" value="1"/>
</dbReference>
<dbReference type="InterPro" id="IPR059000">
    <property type="entry name" value="ATPase_P-type_domA"/>
</dbReference>
<dbReference type="PANTHER" id="PTHR48085">
    <property type="entry name" value="CADMIUM/ZINC-TRANSPORTING ATPASE HMA2-RELATED"/>
    <property type="match status" value="1"/>
</dbReference>
<dbReference type="CDD" id="cd07548">
    <property type="entry name" value="P-type_ATPase-Cd_Zn_Co_like"/>
    <property type="match status" value="1"/>
</dbReference>
<evidence type="ECO:0000256" key="11">
    <source>
        <dbReference type="ARBA" id="ARBA00022989"/>
    </source>
</evidence>
<dbReference type="InterPro" id="IPR008250">
    <property type="entry name" value="ATPase_P-typ_transduc_dom_A_sf"/>
</dbReference>
<dbReference type="InterPro" id="IPR027256">
    <property type="entry name" value="P-typ_ATPase_IB"/>
</dbReference>
<evidence type="ECO:0000256" key="10">
    <source>
        <dbReference type="ARBA" id="ARBA00022967"/>
    </source>
</evidence>
<dbReference type="PANTHER" id="PTHR48085:SF5">
    <property type="entry name" value="CADMIUM_ZINC-TRANSPORTING ATPASE HMA4-RELATED"/>
    <property type="match status" value="1"/>
</dbReference>
<feature type="transmembrane region" description="Helical" evidence="15">
    <location>
        <begin position="319"/>
        <end position="339"/>
    </location>
</feature>
<keyword evidence="10" id="KW-1278">Translocase</keyword>
<feature type="transmembrane region" description="Helical" evidence="15">
    <location>
        <begin position="95"/>
        <end position="113"/>
    </location>
</feature>
<dbReference type="PROSITE" id="PS50846">
    <property type="entry name" value="HMA_2"/>
    <property type="match status" value="1"/>
</dbReference>
<keyword evidence="12 15" id="KW-0472">Membrane</keyword>
<dbReference type="SUPFAM" id="SSF55008">
    <property type="entry name" value="HMA, heavy metal-associated domain"/>
    <property type="match status" value="1"/>
</dbReference>
<comment type="subcellular location">
    <subcellularLocation>
        <location evidence="1">Cell membrane</location>
        <topology evidence="1">Multi-pass membrane protein</topology>
    </subcellularLocation>
</comment>
<evidence type="ECO:0000256" key="15">
    <source>
        <dbReference type="RuleBase" id="RU362081"/>
    </source>
</evidence>
<dbReference type="EMBL" id="CP117523">
    <property type="protein sequence ID" value="WWD83209.1"/>
    <property type="molecule type" value="Genomic_DNA"/>
</dbReference>
<evidence type="ECO:0000256" key="8">
    <source>
        <dbReference type="ARBA" id="ARBA00022741"/>
    </source>
</evidence>
<dbReference type="NCBIfam" id="TIGR01525">
    <property type="entry name" value="ATPase-IB_hvy"/>
    <property type="match status" value="1"/>
</dbReference>
<dbReference type="InterPro" id="IPR036163">
    <property type="entry name" value="HMA_dom_sf"/>
</dbReference>
<evidence type="ECO:0000256" key="13">
    <source>
        <dbReference type="ARBA" id="ARBA00039103"/>
    </source>
</evidence>
<dbReference type="PRINTS" id="PR00941">
    <property type="entry name" value="CDATPASE"/>
</dbReference>
<dbReference type="Gene3D" id="3.40.1110.10">
    <property type="entry name" value="Calcium-transporting ATPase, cytoplasmic domain N"/>
    <property type="match status" value="1"/>
</dbReference>
<dbReference type="InterPro" id="IPR023214">
    <property type="entry name" value="HAD_sf"/>
</dbReference>
<feature type="transmembrane region" description="Helical" evidence="15">
    <location>
        <begin position="680"/>
        <end position="698"/>
    </location>
</feature>
<sequence>MSSRKIFLLLKNIDCASCTSKIESEVKKIDGVLNSSVNFVSSKLEVEIDKSKNDEIIIDNIKSIIKKVEPNINIVEDNKFDSEVDKEEKYKRCQMGSLIVGSIIFFLAIILNLSPREEFILFLVSYILLGGDVVIKAISNIFKGNIFDENFLMSAATIGAFTIKQYAEGVAVMLFYKIGENFQSYAVNKSRKSISSLMDIRPDYANLKTNNETIRVSPQDVKINDIIIVKAGEKIPLDGEVIKGKSMLNTSALTGESVPVKVEEGSNVLSGSINNNGVLEIKVSKIFEESTVSKILDLVENASSNKAETENFITKFAKYYTPVVVIIALGLAIIPPLLLKNNLWSDWIYRSLVFLVVSCPCALVISIPLGFFSGIGTASKNGLLIKGSNYLESLSKVETVVFDKTGTLTKGVFKVTKINNVDVSKDELLEYAAYAEYYSNHPIGISIVKEYGKEIDKNNIKDYNEISGHGLSVIINNKKILAGNAKLMNKEKIKYNEKVETGTVVHIAVDSKYYGYIIISDEIKEDSKKAIKGLRKIGIKKLVMLTGDSKVVAQNVATELNLDEVESELLPDEKVKKIEQLYEEKGAKGALAFVGDGINDAPVLVVADVGVAMGGLGSDAAIEAADVVIMNDETSKLIDGINIAKRTEKIVWQNIILALFVKFIVLFLGAMGFANMWQAVFADVGVTLIAVINSIRIMKYSNI</sequence>
<keyword evidence="5" id="KW-0597">Phosphoprotein</keyword>
<dbReference type="InterPro" id="IPR023298">
    <property type="entry name" value="ATPase_P-typ_TM_dom_sf"/>
</dbReference>
<comment type="catalytic activity">
    <reaction evidence="14">
        <text>Cd(2+)(in) + ATP + H2O = Cd(2+)(out) + ADP + phosphate + H(+)</text>
        <dbReference type="Rhea" id="RHEA:12132"/>
        <dbReference type="ChEBI" id="CHEBI:15377"/>
        <dbReference type="ChEBI" id="CHEBI:15378"/>
        <dbReference type="ChEBI" id="CHEBI:30616"/>
        <dbReference type="ChEBI" id="CHEBI:43474"/>
        <dbReference type="ChEBI" id="CHEBI:48775"/>
        <dbReference type="ChEBI" id="CHEBI:456216"/>
        <dbReference type="EC" id="7.2.2.21"/>
    </reaction>
</comment>
<dbReference type="Pfam" id="PF00403">
    <property type="entry name" value="HMA"/>
    <property type="match status" value="1"/>
</dbReference>
<dbReference type="PROSITE" id="PS00154">
    <property type="entry name" value="ATPASE_E1_E2"/>
    <property type="match status" value="1"/>
</dbReference>
<evidence type="ECO:0000256" key="7">
    <source>
        <dbReference type="ARBA" id="ARBA00022723"/>
    </source>
</evidence>
<dbReference type="SUPFAM" id="SSF56784">
    <property type="entry name" value="HAD-like"/>
    <property type="match status" value="1"/>
</dbReference>
<dbReference type="Pfam" id="PF00122">
    <property type="entry name" value="E1-E2_ATPase"/>
    <property type="match status" value="1"/>
</dbReference>
<feature type="transmembrane region" description="Helical" evidence="15">
    <location>
        <begin position="351"/>
        <end position="372"/>
    </location>
</feature>
<dbReference type="SFLD" id="SFLDG00002">
    <property type="entry name" value="C1.7:_P-type_atpase_like"/>
    <property type="match status" value="1"/>
</dbReference>
<name>A0ABZ2EUS5_9FIRM</name>
<dbReference type="Proteomes" id="UP001348492">
    <property type="component" value="Chromosome"/>
</dbReference>
<dbReference type="NCBIfam" id="TIGR01494">
    <property type="entry name" value="ATPase_P-type"/>
    <property type="match status" value="1"/>
</dbReference>
<evidence type="ECO:0000256" key="12">
    <source>
        <dbReference type="ARBA" id="ARBA00023136"/>
    </source>
</evidence>
<dbReference type="InterPro" id="IPR017969">
    <property type="entry name" value="Heavy-metal-associated_CS"/>
</dbReference>
<dbReference type="InterPro" id="IPR023299">
    <property type="entry name" value="ATPase_P-typ_cyto_dom_N"/>
</dbReference>
<dbReference type="InterPro" id="IPR051014">
    <property type="entry name" value="Cation_Transport_ATPase_IB"/>
</dbReference>
<keyword evidence="3 15" id="KW-1003">Cell membrane</keyword>
<dbReference type="InterPro" id="IPR036412">
    <property type="entry name" value="HAD-like_sf"/>
</dbReference>
<keyword evidence="4" id="KW-0104">Cadmium</keyword>
<comment type="similarity">
    <text evidence="2 15">Belongs to the cation transport ATPase (P-type) (TC 3.A.3) family. Type IB subfamily.</text>
</comment>
<dbReference type="InterPro" id="IPR044492">
    <property type="entry name" value="P_typ_ATPase_HD_dom"/>
</dbReference>
<dbReference type="EC" id="7.2.2.21" evidence="13"/>
<feature type="transmembrane region" description="Helical" evidence="15">
    <location>
        <begin position="655"/>
        <end position="674"/>
    </location>
</feature>
<evidence type="ECO:0000313" key="18">
    <source>
        <dbReference type="Proteomes" id="UP001348492"/>
    </source>
</evidence>
<protein>
    <recommendedName>
        <fullName evidence="13">Cd(2+)-exporting ATPase</fullName>
        <ecNumber evidence="13">7.2.2.21</ecNumber>
    </recommendedName>
</protein>
<evidence type="ECO:0000256" key="4">
    <source>
        <dbReference type="ARBA" id="ARBA00022539"/>
    </source>
</evidence>
<evidence type="ECO:0000256" key="5">
    <source>
        <dbReference type="ARBA" id="ARBA00022553"/>
    </source>
</evidence>
<dbReference type="Gene3D" id="2.70.150.10">
    <property type="entry name" value="Calcium-transporting ATPase, cytoplasmic transduction domain A"/>
    <property type="match status" value="1"/>
</dbReference>
<dbReference type="SUPFAM" id="SSF81665">
    <property type="entry name" value="Calcium ATPase, transmembrane domain M"/>
    <property type="match status" value="1"/>
</dbReference>
<evidence type="ECO:0000256" key="2">
    <source>
        <dbReference type="ARBA" id="ARBA00006024"/>
    </source>
</evidence>
<dbReference type="Gene3D" id="3.30.70.100">
    <property type="match status" value="1"/>
</dbReference>
<feature type="transmembrane region" description="Helical" evidence="15">
    <location>
        <begin position="119"/>
        <end position="138"/>
    </location>
</feature>
<evidence type="ECO:0000313" key="17">
    <source>
        <dbReference type="EMBL" id="WWD83209.1"/>
    </source>
</evidence>
<evidence type="ECO:0000256" key="1">
    <source>
        <dbReference type="ARBA" id="ARBA00004651"/>
    </source>
</evidence>
<accession>A0ABZ2EUS5</accession>
<gene>
    <name evidence="17" type="primary">cadA_1</name>
    <name evidence="17" type="ORF">TEGL_16150</name>
</gene>
<evidence type="ECO:0000259" key="16">
    <source>
        <dbReference type="PROSITE" id="PS50846"/>
    </source>
</evidence>
<keyword evidence="8 15" id="KW-0547">Nucleotide-binding</keyword>
<dbReference type="SFLD" id="SFLDF00027">
    <property type="entry name" value="p-type_atpase"/>
    <property type="match status" value="1"/>
</dbReference>
<dbReference type="RefSeq" id="WP_018590239.1">
    <property type="nucleotide sequence ID" value="NZ_CP117523.1"/>
</dbReference>
<proteinExistence type="inferred from homology"/>
<dbReference type="CDD" id="cd00371">
    <property type="entry name" value="HMA"/>
    <property type="match status" value="1"/>
</dbReference>